<sequence length="329" mass="35263">MATIKDVAATAGVSVGTVSKVLSGDPTVKPALQTRVRDAVTQLGYRPNLAARALRTNMVNVIGLVVPDISNPYFAQLAKAIETEAAVRDHMVMLANSHDDKPTEHRQIMALLDRTPRGIIVCAVSDEVSDRYVTDTAIVSVDRRLSDYSLISTDHAEGSAQIADHLFGLGHRRIAYIAGPQDTFVGRARLAGFQSRIDALRQRDPAVELTIHNGHFGYQSGEDIARTIFAAPAAQRVTAIAAANDQLAIGVLRCARDLQIEVPAQVSVTGFDDIDLASLVVPRLTSFQQPMDQLAKRSIAAIFDCKAGSADVLLQGTLMVRSSSGAAQI</sequence>
<dbReference type="SUPFAM" id="SSF53822">
    <property type="entry name" value="Periplasmic binding protein-like I"/>
    <property type="match status" value="1"/>
</dbReference>
<keyword evidence="1" id="KW-0678">Repressor</keyword>
<dbReference type="Proteomes" id="UP000199550">
    <property type="component" value="Unassembled WGS sequence"/>
</dbReference>
<dbReference type="Gene3D" id="1.10.260.40">
    <property type="entry name" value="lambda repressor-like DNA-binding domains"/>
    <property type="match status" value="1"/>
</dbReference>
<evidence type="ECO:0000259" key="5">
    <source>
        <dbReference type="PROSITE" id="PS50932"/>
    </source>
</evidence>
<evidence type="ECO:0000313" key="6">
    <source>
        <dbReference type="EMBL" id="SFL09165.1"/>
    </source>
</evidence>
<dbReference type="PANTHER" id="PTHR30146">
    <property type="entry name" value="LACI-RELATED TRANSCRIPTIONAL REPRESSOR"/>
    <property type="match status" value="1"/>
</dbReference>
<gene>
    <name evidence="6" type="ORF">SAMN04488004_107185</name>
</gene>
<dbReference type="CDD" id="cd01392">
    <property type="entry name" value="HTH_LacI"/>
    <property type="match status" value="1"/>
</dbReference>
<proteinExistence type="predicted"/>
<evidence type="ECO:0000256" key="4">
    <source>
        <dbReference type="ARBA" id="ARBA00023163"/>
    </source>
</evidence>
<dbReference type="PROSITE" id="PS00356">
    <property type="entry name" value="HTH_LACI_1"/>
    <property type="match status" value="1"/>
</dbReference>
<dbReference type="GO" id="GO:0000976">
    <property type="term" value="F:transcription cis-regulatory region binding"/>
    <property type="evidence" value="ECO:0007669"/>
    <property type="project" value="TreeGrafter"/>
</dbReference>
<dbReference type="InterPro" id="IPR000843">
    <property type="entry name" value="HTH_LacI"/>
</dbReference>
<dbReference type="EMBL" id="FOTF01000007">
    <property type="protein sequence ID" value="SFL09165.1"/>
    <property type="molecule type" value="Genomic_DNA"/>
</dbReference>
<keyword evidence="2" id="KW-0805">Transcription regulation</keyword>
<dbReference type="PROSITE" id="PS50932">
    <property type="entry name" value="HTH_LACI_2"/>
    <property type="match status" value="1"/>
</dbReference>
<evidence type="ECO:0000256" key="1">
    <source>
        <dbReference type="ARBA" id="ARBA00022491"/>
    </source>
</evidence>
<dbReference type="Pfam" id="PF13377">
    <property type="entry name" value="Peripla_BP_3"/>
    <property type="match status" value="1"/>
</dbReference>
<dbReference type="InterPro" id="IPR010982">
    <property type="entry name" value="Lambda_DNA-bd_dom_sf"/>
</dbReference>
<name>A0A1I4ETW9_9RHOB</name>
<dbReference type="STRING" id="195913.SAMN04488004_107185"/>
<keyword evidence="7" id="KW-1185">Reference proteome</keyword>
<dbReference type="SMART" id="SM00354">
    <property type="entry name" value="HTH_LACI"/>
    <property type="match status" value="1"/>
</dbReference>
<dbReference type="InterPro" id="IPR028082">
    <property type="entry name" value="Peripla_BP_I"/>
</dbReference>
<dbReference type="OrthoDB" id="8433438at2"/>
<dbReference type="PANTHER" id="PTHR30146:SF148">
    <property type="entry name" value="HTH-TYPE TRANSCRIPTIONAL REPRESSOR PURR-RELATED"/>
    <property type="match status" value="1"/>
</dbReference>
<accession>A0A1I4ETW9</accession>
<evidence type="ECO:0000256" key="2">
    <source>
        <dbReference type="ARBA" id="ARBA00023015"/>
    </source>
</evidence>
<dbReference type="RefSeq" id="WP_090188218.1">
    <property type="nucleotide sequence ID" value="NZ_CP072991.1"/>
</dbReference>
<dbReference type="SUPFAM" id="SSF47413">
    <property type="entry name" value="lambda repressor-like DNA-binding domains"/>
    <property type="match status" value="1"/>
</dbReference>
<dbReference type="GeneID" id="97890487"/>
<feature type="domain" description="HTH lacI-type" evidence="5">
    <location>
        <begin position="2"/>
        <end position="56"/>
    </location>
</feature>
<reference evidence="6 7" key="1">
    <citation type="submission" date="2016-10" db="EMBL/GenBank/DDBJ databases">
        <authorList>
            <person name="de Groot N.N."/>
        </authorList>
    </citation>
    <scope>NUCLEOTIDE SEQUENCE [LARGE SCALE GENOMIC DNA]</scope>
    <source>
        <strain evidence="6 7">DSM 16199</strain>
    </source>
</reference>
<evidence type="ECO:0000313" key="7">
    <source>
        <dbReference type="Proteomes" id="UP000199550"/>
    </source>
</evidence>
<dbReference type="InterPro" id="IPR046335">
    <property type="entry name" value="LacI/GalR-like_sensor"/>
</dbReference>
<protein>
    <submittedName>
        <fullName evidence="6">Transcriptional regulator, LacI family</fullName>
    </submittedName>
</protein>
<dbReference type="Pfam" id="PF00356">
    <property type="entry name" value="LacI"/>
    <property type="match status" value="1"/>
</dbReference>
<organism evidence="6 7">
    <name type="scientific">Loktanella salsilacus</name>
    <dbReference type="NCBI Taxonomy" id="195913"/>
    <lineage>
        <taxon>Bacteria</taxon>
        <taxon>Pseudomonadati</taxon>
        <taxon>Pseudomonadota</taxon>
        <taxon>Alphaproteobacteria</taxon>
        <taxon>Rhodobacterales</taxon>
        <taxon>Roseobacteraceae</taxon>
        <taxon>Loktanella</taxon>
    </lineage>
</organism>
<dbReference type="AlphaFoldDB" id="A0A1I4ETW9"/>
<dbReference type="CDD" id="cd06267">
    <property type="entry name" value="PBP1_LacI_sugar_binding-like"/>
    <property type="match status" value="1"/>
</dbReference>
<dbReference type="Gene3D" id="3.40.50.2300">
    <property type="match status" value="2"/>
</dbReference>
<evidence type="ECO:0000256" key="3">
    <source>
        <dbReference type="ARBA" id="ARBA00023125"/>
    </source>
</evidence>
<keyword evidence="3" id="KW-0238">DNA-binding</keyword>
<dbReference type="GO" id="GO:0003700">
    <property type="term" value="F:DNA-binding transcription factor activity"/>
    <property type="evidence" value="ECO:0007669"/>
    <property type="project" value="TreeGrafter"/>
</dbReference>
<keyword evidence="4" id="KW-0804">Transcription</keyword>